<sequence>MALFQYAVYRDCGVAAVCLCQSPVLPAYAILLSSIVPPWILALLPQAIWQLGGMTVTARVVGDVKGGARHTKSHFIITLKAPPQHTMLRVRLRVQFSRTVQVTALRMTS</sequence>
<dbReference type="HOGENOM" id="CLU_2185576_0_0_1"/>
<dbReference type="GeneID" id="19403463"/>
<organism evidence="1 2">
    <name type="scientific">Exserohilum turcicum (strain 28A)</name>
    <name type="common">Northern leaf blight fungus</name>
    <name type="synonym">Setosphaeria turcica</name>
    <dbReference type="NCBI Taxonomy" id="671987"/>
    <lineage>
        <taxon>Eukaryota</taxon>
        <taxon>Fungi</taxon>
        <taxon>Dikarya</taxon>
        <taxon>Ascomycota</taxon>
        <taxon>Pezizomycotina</taxon>
        <taxon>Dothideomycetes</taxon>
        <taxon>Pleosporomycetidae</taxon>
        <taxon>Pleosporales</taxon>
        <taxon>Pleosporineae</taxon>
        <taxon>Pleosporaceae</taxon>
        <taxon>Exserohilum</taxon>
    </lineage>
</organism>
<dbReference type="EMBL" id="KB908481">
    <property type="protein sequence ID" value="EOA92261.1"/>
    <property type="molecule type" value="Genomic_DNA"/>
</dbReference>
<keyword evidence="2" id="KW-1185">Reference proteome</keyword>
<protein>
    <submittedName>
        <fullName evidence="1">Uncharacterized protein</fullName>
    </submittedName>
</protein>
<dbReference type="RefSeq" id="XP_008020255.1">
    <property type="nucleotide sequence ID" value="XM_008022064.1"/>
</dbReference>
<reference evidence="1 2" key="1">
    <citation type="journal article" date="2012" name="PLoS Pathog.">
        <title>Diverse lifestyles and strategies of plant pathogenesis encoded in the genomes of eighteen Dothideomycetes fungi.</title>
        <authorList>
            <person name="Ohm R.A."/>
            <person name="Feau N."/>
            <person name="Henrissat B."/>
            <person name="Schoch C.L."/>
            <person name="Horwitz B.A."/>
            <person name="Barry K.W."/>
            <person name="Condon B.J."/>
            <person name="Copeland A.C."/>
            <person name="Dhillon B."/>
            <person name="Glaser F."/>
            <person name="Hesse C.N."/>
            <person name="Kosti I."/>
            <person name="LaButti K."/>
            <person name="Lindquist E.A."/>
            <person name="Lucas S."/>
            <person name="Salamov A.A."/>
            <person name="Bradshaw R.E."/>
            <person name="Ciuffetti L."/>
            <person name="Hamelin R.C."/>
            <person name="Kema G.H.J."/>
            <person name="Lawrence C."/>
            <person name="Scott J.A."/>
            <person name="Spatafora J.W."/>
            <person name="Turgeon B.G."/>
            <person name="de Wit P.J.G.M."/>
            <person name="Zhong S."/>
            <person name="Goodwin S.B."/>
            <person name="Grigoriev I.V."/>
        </authorList>
    </citation>
    <scope>NUCLEOTIDE SEQUENCE [LARGE SCALE GENOMIC DNA]</scope>
    <source>
        <strain evidence="2">28A</strain>
    </source>
</reference>
<proteinExistence type="predicted"/>
<reference evidence="1 2" key="2">
    <citation type="journal article" date="2013" name="PLoS Genet.">
        <title>Comparative genome structure, secondary metabolite, and effector coding capacity across Cochliobolus pathogens.</title>
        <authorList>
            <person name="Condon B.J."/>
            <person name="Leng Y."/>
            <person name="Wu D."/>
            <person name="Bushley K.E."/>
            <person name="Ohm R.A."/>
            <person name="Otillar R."/>
            <person name="Martin J."/>
            <person name="Schackwitz W."/>
            <person name="Grimwood J."/>
            <person name="MohdZainudin N."/>
            <person name="Xue C."/>
            <person name="Wang R."/>
            <person name="Manning V.A."/>
            <person name="Dhillon B."/>
            <person name="Tu Z.J."/>
            <person name="Steffenson B.J."/>
            <person name="Salamov A."/>
            <person name="Sun H."/>
            <person name="Lowry S."/>
            <person name="LaButti K."/>
            <person name="Han J."/>
            <person name="Copeland A."/>
            <person name="Lindquist E."/>
            <person name="Barry K."/>
            <person name="Schmutz J."/>
            <person name="Baker S.E."/>
            <person name="Ciuffetti L.M."/>
            <person name="Grigoriev I.V."/>
            <person name="Zhong S."/>
            <person name="Turgeon B.G."/>
        </authorList>
    </citation>
    <scope>NUCLEOTIDE SEQUENCE [LARGE SCALE GENOMIC DNA]</scope>
    <source>
        <strain evidence="2">28A</strain>
    </source>
</reference>
<accession>R0J6E1</accession>
<evidence type="ECO:0000313" key="1">
    <source>
        <dbReference type="EMBL" id="EOA92261.1"/>
    </source>
</evidence>
<dbReference type="Proteomes" id="UP000016935">
    <property type="component" value="Unassembled WGS sequence"/>
</dbReference>
<evidence type="ECO:0000313" key="2">
    <source>
        <dbReference type="Proteomes" id="UP000016935"/>
    </source>
</evidence>
<dbReference type="AlphaFoldDB" id="R0J6E1"/>
<name>R0J6E1_EXST2</name>
<gene>
    <name evidence="1" type="ORF">SETTUDRAFT_30726</name>
</gene>